<evidence type="ECO:0000313" key="1">
    <source>
        <dbReference type="EMBL" id="AXR05385.1"/>
    </source>
</evidence>
<reference evidence="1 2" key="1">
    <citation type="submission" date="2018-08" db="EMBL/GenBank/DDBJ databases">
        <title>Salinimonas sediminis sp. nov., a piezophilic bacterium isolated from a deep-sea sediment sample from the New Britain Trench.</title>
        <authorList>
            <person name="Cao J."/>
        </authorList>
    </citation>
    <scope>NUCLEOTIDE SEQUENCE [LARGE SCALE GENOMIC DNA]</scope>
    <source>
        <strain evidence="1 2">N102</strain>
    </source>
</reference>
<protein>
    <submittedName>
        <fullName evidence="1">Uncharacterized protein</fullName>
    </submittedName>
</protein>
<dbReference type="RefSeq" id="WP_117315386.1">
    <property type="nucleotide sequence ID" value="NZ_CP031769.1"/>
</dbReference>
<proteinExistence type="predicted"/>
<evidence type="ECO:0000313" key="2">
    <source>
        <dbReference type="Proteomes" id="UP000262073"/>
    </source>
</evidence>
<dbReference type="OrthoDB" id="9930452at2"/>
<gene>
    <name evidence="1" type="ORF">D0Y50_02775</name>
</gene>
<dbReference type="AlphaFoldDB" id="A0A346NIM8"/>
<organism evidence="1 2">
    <name type="scientific">Salinimonas sediminis</name>
    <dbReference type="NCBI Taxonomy" id="2303538"/>
    <lineage>
        <taxon>Bacteria</taxon>
        <taxon>Pseudomonadati</taxon>
        <taxon>Pseudomonadota</taxon>
        <taxon>Gammaproteobacteria</taxon>
        <taxon>Alteromonadales</taxon>
        <taxon>Alteromonadaceae</taxon>
        <taxon>Alteromonas/Salinimonas group</taxon>
        <taxon>Salinimonas</taxon>
    </lineage>
</organism>
<sequence length="116" mass="13461">MHNETINVVELEKLNDNQQVKVTIYCVDMEMKAYLKKFINENKNLVSEVEVYPMASVGNKSETEILNFILSFGMDTLDTAKDELITMYVGYLVSELKNRNQKCEVKEKDNDTDVRK</sequence>
<dbReference type="Proteomes" id="UP000262073">
    <property type="component" value="Chromosome"/>
</dbReference>
<dbReference type="KEGG" id="salm:D0Y50_02775"/>
<dbReference type="EMBL" id="CP031769">
    <property type="protein sequence ID" value="AXR05385.1"/>
    <property type="molecule type" value="Genomic_DNA"/>
</dbReference>
<accession>A0A346NIM8</accession>
<keyword evidence="2" id="KW-1185">Reference proteome</keyword>
<name>A0A346NIM8_9ALTE</name>